<dbReference type="InterPro" id="IPR050382">
    <property type="entry name" value="MFS_Na/Anion_cotransporter"/>
</dbReference>
<dbReference type="GO" id="GO:0016324">
    <property type="term" value="C:apical plasma membrane"/>
    <property type="evidence" value="ECO:0007669"/>
    <property type="project" value="TreeGrafter"/>
</dbReference>
<reference evidence="7" key="2">
    <citation type="submission" date="2025-08" db="UniProtKB">
        <authorList>
            <consortium name="Ensembl"/>
        </authorList>
    </citation>
    <scope>IDENTIFICATION</scope>
</reference>
<evidence type="ECO:0000256" key="4">
    <source>
        <dbReference type="ARBA" id="ARBA00023136"/>
    </source>
</evidence>
<protein>
    <submittedName>
        <fullName evidence="7">Si:ch1073-513e17.1</fullName>
    </submittedName>
</protein>
<feature type="transmembrane region" description="Helical" evidence="6">
    <location>
        <begin position="44"/>
        <end position="70"/>
    </location>
</feature>
<keyword evidence="4 6" id="KW-0472">Membrane</keyword>
<evidence type="ECO:0000256" key="1">
    <source>
        <dbReference type="ARBA" id="ARBA00004141"/>
    </source>
</evidence>
<dbReference type="GeneTree" id="ENSGT00940000166232"/>
<evidence type="ECO:0000313" key="8">
    <source>
        <dbReference type="Proteomes" id="UP000694580"/>
    </source>
</evidence>
<sequence length="435" mass="48568">MALSDGYSINCEETDLPDCEETDLLLNNDMEPAVKELCSARYSLALLMFFGFAVAYGLRVNLSVAMVAMVNGTESHQSLNRSTGHECPAHSDNHNSSKNTNGPRYPWSPETQGMLLGAFFFGYLVTQIPGGYLTGCFGVRIFLGGGVLGTAALTLLTPLAAQLGISWVFALHALEGFGEVREHFILTASGRRSYPEVEKKLYCISSKSHYVIWRVTFLLSYTNYCFSSCPGGTGCLWAVFGFVLVSNEPRTHPRISEPEEKLHYQLHCPHGWSIPLVSMMFSVPLWAIIICQMCSNWSNYTLLTSLPTYMDTVLRFDLQQVTSVLWVFLQTSVCSRWSSFGKHLNDPNYQPQLPQLQLSTTIRGTSKAGVFINQIDIAPLYLSMFDVLPFSALFTPNLVTFFPLSSYAGFLLGITLLGQFLVYFLPLLWATWLKM</sequence>
<dbReference type="Pfam" id="PF07690">
    <property type="entry name" value="MFS_1"/>
    <property type="match status" value="1"/>
</dbReference>
<dbReference type="Proteomes" id="UP000694580">
    <property type="component" value="Chromosome 20"/>
</dbReference>
<dbReference type="InterPro" id="IPR036259">
    <property type="entry name" value="MFS_trans_sf"/>
</dbReference>
<evidence type="ECO:0000256" key="6">
    <source>
        <dbReference type="SAM" id="Phobius"/>
    </source>
</evidence>
<keyword evidence="2 6" id="KW-0812">Transmembrane</keyword>
<dbReference type="PANTHER" id="PTHR11662">
    <property type="entry name" value="SOLUTE CARRIER FAMILY 17"/>
    <property type="match status" value="1"/>
</dbReference>
<keyword evidence="8" id="KW-1185">Reference proteome</keyword>
<dbReference type="PANTHER" id="PTHR11662:SF284">
    <property type="entry name" value="SMALL INTESTINE URATE EXPORTER-RELATED"/>
    <property type="match status" value="1"/>
</dbReference>
<feature type="transmembrane region" description="Helical" evidence="6">
    <location>
        <begin position="377"/>
        <end position="395"/>
    </location>
</feature>
<feature type="transmembrane region" description="Helical" evidence="6">
    <location>
        <begin position="407"/>
        <end position="430"/>
    </location>
</feature>
<feature type="transmembrane region" description="Helical" evidence="6">
    <location>
        <begin position="272"/>
        <end position="291"/>
    </location>
</feature>
<evidence type="ECO:0000256" key="2">
    <source>
        <dbReference type="ARBA" id="ARBA00022692"/>
    </source>
</evidence>
<feature type="transmembrane region" description="Helical" evidence="6">
    <location>
        <begin position="114"/>
        <end position="134"/>
    </location>
</feature>
<accession>A0AAY4CF15</accession>
<reference evidence="7" key="3">
    <citation type="submission" date="2025-09" db="UniProtKB">
        <authorList>
            <consortium name="Ensembl"/>
        </authorList>
    </citation>
    <scope>IDENTIFICATION</scope>
</reference>
<feature type="compositionally biased region" description="Basic and acidic residues" evidence="5">
    <location>
        <begin position="83"/>
        <end position="95"/>
    </location>
</feature>
<dbReference type="Gene3D" id="1.20.1250.20">
    <property type="entry name" value="MFS general substrate transporter like domains"/>
    <property type="match status" value="1"/>
</dbReference>
<evidence type="ECO:0000313" key="7">
    <source>
        <dbReference type="Ensembl" id="ENSDCDP00010031668.1"/>
    </source>
</evidence>
<evidence type="ECO:0000256" key="5">
    <source>
        <dbReference type="SAM" id="MobiDB-lite"/>
    </source>
</evidence>
<name>A0AAY4CF15_9TELE</name>
<evidence type="ECO:0000256" key="3">
    <source>
        <dbReference type="ARBA" id="ARBA00022989"/>
    </source>
</evidence>
<dbReference type="GO" id="GO:0022857">
    <property type="term" value="F:transmembrane transporter activity"/>
    <property type="evidence" value="ECO:0007669"/>
    <property type="project" value="InterPro"/>
</dbReference>
<comment type="subcellular location">
    <subcellularLocation>
        <location evidence="1">Membrane</location>
        <topology evidence="1">Multi-pass membrane protein</topology>
    </subcellularLocation>
</comment>
<dbReference type="SUPFAM" id="SSF103473">
    <property type="entry name" value="MFS general substrate transporter"/>
    <property type="match status" value="1"/>
</dbReference>
<dbReference type="InterPro" id="IPR011701">
    <property type="entry name" value="MFS"/>
</dbReference>
<reference evidence="7 8" key="1">
    <citation type="submission" date="2020-06" db="EMBL/GenBank/DDBJ databases">
        <authorList>
            <consortium name="Wellcome Sanger Institute Data Sharing"/>
        </authorList>
    </citation>
    <scope>NUCLEOTIDE SEQUENCE [LARGE SCALE GENOMIC DNA]</scope>
</reference>
<dbReference type="Ensembl" id="ENSDCDT00010039207.1">
    <property type="protein sequence ID" value="ENSDCDP00010031668.1"/>
    <property type="gene ID" value="ENSDCDG00010020183.1"/>
</dbReference>
<organism evidence="7 8">
    <name type="scientific">Denticeps clupeoides</name>
    <name type="common">denticle herring</name>
    <dbReference type="NCBI Taxonomy" id="299321"/>
    <lineage>
        <taxon>Eukaryota</taxon>
        <taxon>Metazoa</taxon>
        <taxon>Chordata</taxon>
        <taxon>Craniata</taxon>
        <taxon>Vertebrata</taxon>
        <taxon>Euteleostomi</taxon>
        <taxon>Actinopterygii</taxon>
        <taxon>Neopterygii</taxon>
        <taxon>Teleostei</taxon>
        <taxon>Clupei</taxon>
        <taxon>Clupeiformes</taxon>
        <taxon>Denticipitoidei</taxon>
        <taxon>Denticipitidae</taxon>
        <taxon>Denticeps</taxon>
    </lineage>
</organism>
<feature type="region of interest" description="Disordered" evidence="5">
    <location>
        <begin position="79"/>
        <end position="104"/>
    </location>
</feature>
<proteinExistence type="predicted"/>
<keyword evidence="3 6" id="KW-1133">Transmembrane helix</keyword>
<dbReference type="GO" id="GO:0006820">
    <property type="term" value="P:monoatomic anion transport"/>
    <property type="evidence" value="ECO:0007669"/>
    <property type="project" value="TreeGrafter"/>
</dbReference>
<dbReference type="AlphaFoldDB" id="A0AAY4CF15"/>